<feature type="transmembrane region" description="Helical" evidence="6">
    <location>
        <begin position="150"/>
        <end position="178"/>
    </location>
</feature>
<feature type="transmembrane region" description="Helical" evidence="6">
    <location>
        <begin position="469"/>
        <end position="491"/>
    </location>
</feature>
<protein>
    <submittedName>
        <fullName evidence="7">High-affinity methionine permease</fullName>
    </submittedName>
</protein>
<comment type="subcellular location">
    <subcellularLocation>
        <location evidence="1">Membrane</location>
        <topology evidence="1">Multi-pass membrane protein</topology>
    </subcellularLocation>
</comment>
<dbReference type="PANTHER" id="PTHR11785">
    <property type="entry name" value="AMINO ACID TRANSPORTER"/>
    <property type="match status" value="1"/>
</dbReference>
<feature type="compositionally biased region" description="Polar residues" evidence="5">
    <location>
        <begin position="647"/>
        <end position="659"/>
    </location>
</feature>
<dbReference type="Pfam" id="PF13520">
    <property type="entry name" value="AA_permease_2"/>
    <property type="match status" value="1"/>
</dbReference>
<gene>
    <name evidence="7" type="ORF">QBC38DRAFT_376102</name>
</gene>
<feature type="transmembrane region" description="Helical" evidence="6">
    <location>
        <begin position="427"/>
        <end position="449"/>
    </location>
</feature>
<evidence type="ECO:0000256" key="6">
    <source>
        <dbReference type="SAM" id="Phobius"/>
    </source>
</evidence>
<dbReference type="InterPro" id="IPR050598">
    <property type="entry name" value="AminoAcid_Transporter"/>
</dbReference>
<evidence type="ECO:0000256" key="3">
    <source>
        <dbReference type="ARBA" id="ARBA00022989"/>
    </source>
</evidence>
<feature type="transmembrane region" description="Helical" evidence="6">
    <location>
        <begin position="190"/>
        <end position="208"/>
    </location>
</feature>
<evidence type="ECO:0000256" key="4">
    <source>
        <dbReference type="ARBA" id="ARBA00023136"/>
    </source>
</evidence>
<keyword evidence="4 6" id="KW-0472">Membrane</keyword>
<evidence type="ECO:0000313" key="8">
    <source>
        <dbReference type="Proteomes" id="UP001301958"/>
    </source>
</evidence>
<feature type="transmembrane region" description="Helical" evidence="6">
    <location>
        <begin position="545"/>
        <end position="566"/>
    </location>
</feature>
<dbReference type="InterPro" id="IPR002293">
    <property type="entry name" value="AA/rel_permease1"/>
</dbReference>
<dbReference type="PANTHER" id="PTHR11785:SF353">
    <property type="entry name" value="METHIONINE TRANSPORTER (EUROFUNG)"/>
    <property type="match status" value="1"/>
</dbReference>
<evidence type="ECO:0000313" key="7">
    <source>
        <dbReference type="EMBL" id="KAK4221989.1"/>
    </source>
</evidence>
<reference evidence="7" key="1">
    <citation type="journal article" date="2023" name="Mol. Phylogenet. Evol.">
        <title>Genome-scale phylogeny and comparative genomics of the fungal order Sordariales.</title>
        <authorList>
            <person name="Hensen N."/>
            <person name="Bonometti L."/>
            <person name="Westerberg I."/>
            <person name="Brannstrom I.O."/>
            <person name="Guillou S."/>
            <person name="Cros-Aarteil S."/>
            <person name="Calhoun S."/>
            <person name="Haridas S."/>
            <person name="Kuo A."/>
            <person name="Mondo S."/>
            <person name="Pangilinan J."/>
            <person name="Riley R."/>
            <person name="LaButti K."/>
            <person name="Andreopoulos B."/>
            <person name="Lipzen A."/>
            <person name="Chen C."/>
            <person name="Yan M."/>
            <person name="Daum C."/>
            <person name="Ng V."/>
            <person name="Clum A."/>
            <person name="Steindorff A."/>
            <person name="Ohm R.A."/>
            <person name="Martin F."/>
            <person name="Silar P."/>
            <person name="Natvig D.O."/>
            <person name="Lalanne C."/>
            <person name="Gautier V."/>
            <person name="Ament-Velasquez S.L."/>
            <person name="Kruys A."/>
            <person name="Hutchinson M.I."/>
            <person name="Powell A.J."/>
            <person name="Barry K."/>
            <person name="Miller A.N."/>
            <person name="Grigoriev I.V."/>
            <person name="Debuchy R."/>
            <person name="Gladieux P."/>
            <person name="Hiltunen Thoren M."/>
            <person name="Johannesson H."/>
        </authorList>
    </citation>
    <scope>NUCLEOTIDE SEQUENCE</scope>
    <source>
        <strain evidence="7">CBS 990.96</strain>
    </source>
</reference>
<keyword evidence="3 6" id="KW-1133">Transmembrane helix</keyword>
<accession>A0AAN6YMH7</accession>
<dbReference type="Proteomes" id="UP001301958">
    <property type="component" value="Unassembled WGS sequence"/>
</dbReference>
<feature type="transmembrane region" description="Helical" evidence="6">
    <location>
        <begin position="360"/>
        <end position="378"/>
    </location>
</feature>
<evidence type="ECO:0000256" key="2">
    <source>
        <dbReference type="ARBA" id="ARBA00022692"/>
    </source>
</evidence>
<dbReference type="GO" id="GO:0016020">
    <property type="term" value="C:membrane"/>
    <property type="evidence" value="ECO:0007669"/>
    <property type="project" value="UniProtKB-SubCell"/>
</dbReference>
<dbReference type="GO" id="GO:0015179">
    <property type="term" value="F:L-amino acid transmembrane transporter activity"/>
    <property type="evidence" value="ECO:0007669"/>
    <property type="project" value="TreeGrafter"/>
</dbReference>
<dbReference type="EMBL" id="MU865499">
    <property type="protein sequence ID" value="KAK4221989.1"/>
    <property type="molecule type" value="Genomic_DNA"/>
</dbReference>
<feature type="transmembrane region" description="Helical" evidence="6">
    <location>
        <begin position="220"/>
        <end position="238"/>
    </location>
</feature>
<dbReference type="AlphaFoldDB" id="A0AAN6YMH7"/>
<organism evidence="7 8">
    <name type="scientific">Podospora fimiseda</name>
    <dbReference type="NCBI Taxonomy" id="252190"/>
    <lineage>
        <taxon>Eukaryota</taxon>
        <taxon>Fungi</taxon>
        <taxon>Dikarya</taxon>
        <taxon>Ascomycota</taxon>
        <taxon>Pezizomycotina</taxon>
        <taxon>Sordariomycetes</taxon>
        <taxon>Sordariomycetidae</taxon>
        <taxon>Sordariales</taxon>
        <taxon>Podosporaceae</taxon>
        <taxon>Podospora</taxon>
    </lineage>
</organism>
<evidence type="ECO:0000256" key="5">
    <source>
        <dbReference type="SAM" id="MobiDB-lite"/>
    </source>
</evidence>
<feature type="transmembrane region" description="Helical" evidence="6">
    <location>
        <begin position="57"/>
        <end position="85"/>
    </location>
</feature>
<feature type="region of interest" description="Disordered" evidence="5">
    <location>
        <begin position="1"/>
        <end position="20"/>
    </location>
</feature>
<feature type="compositionally biased region" description="Basic and acidic residues" evidence="5">
    <location>
        <begin position="1"/>
        <end position="12"/>
    </location>
</feature>
<reference evidence="7" key="2">
    <citation type="submission" date="2023-05" db="EMBL/GenBank/DDBJ databases">
        <authorList>
            <consortium name="Lawrence Berkeley National Laboratory"/>
            <person name="Steindorff A."/>
            <person name="Hensen N."/>
            <person name="Bonometti L."/>
            <person name="Westerberg I."/>
            <person name="Brannstrom I.O."/>
            <person name="Guillou S."/>
            <person name="Cros-Aarteil S."/>
            <person name="Calhoun S."/>
            <person name="Haridas S."/>
            <person name="Kuo A."/>
            <person name="Mondo S."/>
            <person name="Pangilinan J."/>
            <person name="Riley R."/>
            <person name="Labutti K."/>
            <person name="Andreopoulos B."/>
            <person name="Lipzen A."/>
            <person name="Chen C."/>
            <person name="Yanf M."/>
            <person name="Daum C."/>
            <person name="Ng V."/>
            <person name="Clum A."/>
            <person name="Ohm R."/>
            <person name="Martin F."/>
            <person name="Silar P."/>
            <person name="Natvig D."/>
            <person name="Lalanne C."/>
            <person name="Gautier V."/>
            <person name="Ament-Velasquez S.L."/>
            <person name="Kruys A."/>
            <person name="Hutchinson M.I."/>
            <person name="Powell A.J."/>
            <person name="Barry K."/>
            <person name="Miller A.N."/>
            <person name="Grigoriev I.V."/>
            <person name="Debuchy R."/>
            <person name="Gladieux P."/>
            <person name="Thoren M.H."/>
            <person name="Johannesson H."/>
        </authorList>
    </citation>
    <scope>NUCLEOTIDE SEQUENCE</scope>
    <source>
        <strain evidence="7">CBS 990.96</strain>
    </source>
</reference>
<evidence type="ECO:0000256" key="1">
    <source>
        <dbReference type="ARBA" id="ARBA00004141"/>
    </source>
</evidence>
<feature type="transmembrane region" description="Helical" evidence="6">
    <location>
        <begin position="303"/>
        <end position="323"/>
    </location>
</feature>
<sequence>MNQYPSHDHESNHSNGQDSFDDDRWAEGLTIEDRIALDQAQADGDALVEEIPKSKDALGWFSVICLLYNRMIGSGIFNASAVIFYNTQSVGLGLLFWFFGALLALSGTATYIELGLSTPRWLQPNGISIATPRSGGELPYLNYLLEKPRFLATCLFGVSFLVFGNTATNSVAFAVAVLKASNAELTSGKVVAIALTVNTFTCLLHSMSRRWGIRLNNLLGSLKFLMLIILIFLGFSRLSSVKDITKDNFTDAFAKTDKTPSGGYRYGEALVYAIFPFGGFHQANYVLAEIKNPHRNFARTSGIGVSLLCVLYMVFVILYAAIIPKAQLFKPNLDIAEEFFKSTIGRGSSDISRVKSAGQALRAFSAIGNVIVFTFTAARVKQEVAKEGILPFSKYIAASYRFSFRNGFQRLPPHQAGGFLHTEKSPAAALAVHWLVTTVLILAAVLGTGQDKSAGTFSHLPGYSLLLMAYAYGLDVIWFSCIGIGMLYLRFAPGSNWRHISPIPHVIGCVAAVIFTVTNLTPLIMMWVYDPVHKYMVHSDEKVPWFASQTLAVAIVVGAFLYWVGFRTYLYQKRSRSGLVWKVGRTPIFWRDRENLDENGQERLVQIYEIIRLTWTALTAPEPKAGQQQGYGMIEMDDIANFPGHGQDNTGGQFQQAHYGNQGHHGYH</sequence>
<dbReference type="Gene3D" id="1.20.1740.10">
    <property type="entry name" value="Amino acid/polyamine transporter I"/>
    <property type="match status" value="1"/>
</dbReference>
<keyword evidence="2 6" id="KW-0812">Transmembrane</keyword>
<comment type="caution">
    <text evidence="7">The sequence shown here is derived from an EMBL/GenBank/DDBJ whole genome shotgun (WGS) entry which is preliminary data.</text>
</comment>
<feature type="region of interest" description="Disordered" evidence="5">
    <location>
        <begin position="645"/>
        <end position="668"/>
    </location>
</feature>
<feature type="transmembrane region" description="Helical" evidence="6">
    <location>
        <begin position="503"/>
        <end position="525"/>
    </location>
</feature>
<keyword evidence="8" id="KW-1185">Reference proteome</keyword>
<proteinExistence type="predicted"/>
<feature type="transmembrane region" description="Helical" evidence="6">
    <location>
        <begin position="92"/>
        <end position="112"/>
    </location>
</feature>
<name>A0AAN6YMH7_9PEZI</name>